<dbReference type="OrthoDB" id="9809908at2"/>
<dbReference type="SUPFAM" id="SSF55874">
    <property type="entry name" value="ATPase domain of HSP90 chaperone/DNA topoisomerase II/histidine kinase"/>
    <property type="match status" value="1"/>
</dbReference>
<dbReference type="PANTHER" id="PTHR34220">
    <property type="entry name" value="SENSOR HISTIDINE KINASE YPDA"/>
    <property type="match status" value="1"/>
</dbReference>
<accession>A0A6I4ID61</accession>
<dbReference type="InterPro" id="IPR050640">
    <property type="entry name" value="Bact_2-comp_sensor_kinase"/>
</dbReference>
<evidence type="ECO:0000259" key="2">
    <source>
        <dbReference type="Pfam" id="PF06580"/>
    </source>
</evidence>
<protein>
    <submittedName>
        <fullName evidence="3">Sensor histidine kinase</fullName>
    </submittedName>
</protein>
<comment type="caution">
    <text evidence="3">The sequence shown here is derived from an EMBL/GenBank/DDBJ whole genome shotgun (WGS) entry which is preliminary data.</text>
</comment>
<keyword evidence="4" id="KW-1185">Reference proteome</keyword>
<organism evidence="3 4">
    <name type="scientific">Mucilaginibacter aquatilis</name>
    <dbReference type="NCBI Taxonomy" id="1517760"/>
    <lineage>
        <taxon>Bacteria</taxon>
        <taxon>Pseudomonadati</taxon>
        <taxon>Bacteroidota</taxon>
        <taxon>Sphingobacteriia</taxon>
        <taxon>Sphingobacteriales</taxon>
        <taxon>Sphingobacteriaceae</taxon>
        <taxon>Mucilaginibacter</taxon>
    </lineage>
</organism>
<feature type="transmembrane region" description="Helical" evidence="1">
    <location>
        <begin position="66"/>
        <end position="92"/>
    </location>
</feature>
<dbReference type="Gene3D" id="3.30.565.10">
    <property type="entry name" value="Histidine kinase-like ATPase, C-terminal domain"/>
    <property type="match status" value="1"/>
</dbReference>
<name>A0A6I4ID61_9SPHI</name>
<dbReference type="InterPro" id="IPR036890">
    <property type="entry name" value="HATPase_C_sf"/>
</dbReference>
<reference evidence="3 4" key="1">
    <citation type="submission" date="2019-12" db="EMBL/GenBank/DDBJ databases">
        <title>Mucilaginibacter sp. HME9299 genome sequencing and assembly.</title>
        <authorList>
            <person name="Kang H."/>
            <person name="Kim H."/>
            <person name="Joh K."/>
        </authorList>
    </citation>
    <scope>NUCLEOTIDE SEQUENCE [LARGE SCALE GENOMIC DNA]</scope>
    <source>
        <strain evidence="3 4">HME9299</strain>
    </source>
</reference>
<sequence length="342" mass="39733">MFRAYHLKWCFTMIGILAIGTLLMRPGFFSTHNWIQYFVHLLSISTSILSCWFIQGYFKKRTFAGYTTYATSIISIICGIVASFAVGSTLTFFIPERYFFPENHLGYGYVDLVRRLIGSFFLSMACYISYNNLDTNDKLQQTKLENEQFKQAHLRAQLISLQQQISPHFLFNSLSTLKTIATDADTKNFVVQLAHVYRYLLNFNDRQVSRLSEELAFIRSYLYILHQRFESALDIHINVPEQYLNYQIPPLSLQLLVENAIKHNALSPDRPLTISIKVDYQLQLVVSNNFRPKKVPVESTGLGLQNINDRFRLLFNKEIRVEKNNEAFTVILPLVANERDHN</sequence>
<keyword evidence="3" id="KW-0808">Transferase</keyword>
<feature type="transmembrane region" description="Helical" evidence="1">
    <location>
        <begin position="34"/>
        <end position="54"/>
    </location>
</feature>
<dbReference type="EMBL" id="WQLA01000004">
    <property type="protein sequence ID" value="MVN91768.1"/>
    <property type="molecule type" value="Genomic_DNA"/>
</dbReference>
<keyword evidence="1" id="KW-0812">Transmembrane</keyword>
<evidence type="ECO:0000313" key="3">
    <source>
        <dbReference type="EMBL" id="MVN91768.1"/>
    </source>
</evidence>
<keyword evidence="3" id="KW-0418">Kinase</keyword>
<keyword evidence="1" id="KW-1133">Transmembrane helix</keyword>
<evidence type="ECO:0000313" key="4">
    <source>
        <dbReference type="Proteomes" id="UP000434850"/>
    </source>
</evidence>
<proteinExistence type="predicted"/>
<dbReference type="GO" id="GO:0000155">
    <property type="term" value="F:phosphorelay sensor kinase activity"/>
    <property type="evidence" value="ECO:0007669"/>
    <property type="project" value="InterPro"/>
</dbReference>
<dbReference type="InterPro" id="IPR010559">
    <property type="entry name" value="Sig_transdc_His_kin_internal"/>
</dbReference>
<dbReference type="AlphaFoldDB" id="A0A6I4ID61"/>
<dbReference type="Proteomes" id="UP000434850">
    <property type="component" value="Unassembled WGS sequence"/>
</dbReference>
<evidence type="ECO:0000256" key="1">
    <source>
        <dbReference type="SAM" id="Phobius"/>
    </source>
</evidence>
<dbReference type="PANTHER" id="PTHR34220:SF7">
    <property type="entry name" value="SENSOR HISTIDINE KINASE YPDA"/>
    <property type="match status" value="1"/>
</dbReference>
<gene>
    <name evidence="3" type="ORF">GO816_11580</name>
</gene>
<feature type="transmembrane region" description="Helical" evidence="1">
    <location>
        <begin position="7"/>
        <end position="28"/>
    </location>
</feature>
<dbReference type="Pfam" id="PF06580">
    <property type="entry name" value="His_kinase"/>
    <property type="match status" value="1"/>
</dbReference>
<dbReference type="RefSeq" id="WP_157542094.1">
    <property type="nucleotide sequence ID" value="NZ_WQLA01000004.1"/>
</dbReference>
<dbReference type="GO" id="GO:0016020">
    <property type="term" value="C:membrane"/>
    <property type="evidence" value="ECO:0007669"/>
    <property type="project" value="InterPro"/>
</dbReference>
<feature type="domain" description="Signal transduction histidine kinase internal region" evidence="2">
    <location>
        <begin position="156"/>
        <end position="232"/>
    </location>
</feature>
<keyword evidence="1" id="KW-0472">Membrane</keyword>